<evidence type="ECO:0000313" key="2">
    <source>
        <dbReference type="Proteomes" id="UP001056120"/>
    </source>
</evidence>
<protein>
    <submittedName>
        <fullName evidence="1">Uncharacterized protein</fullName>
    </submittedName>
</protein>
<gene>
    <name evidence="1" type="ORF">L1987_50111</name>
</gene>
<name>A0ACB9FWB7_9ASTR</name>
<proteinExistence type="predicted"/>
<comment type="caution">
    <text evidence="1">The sequence shown here is derived from an EMBL/GenBank/DDBJ whole genome shotgun (WGS) entry which is preliminary data.</text>
</comment>
<reference evidence="2" key="1">
    <citation type="journal article" date="2022" name="Mol. Ecol. Resour.">
        <title>The genomes of chicory, endive, great burdock and yacon provide insights into Asteraceae palaeo-polyploidization history and plant inulin production.</title>
        <authorList>
            <person name="Fan W."/>
            <person name="Wang S."/>
            <person name="Wang H."/>
            <person name="Wang A."/>
            <person name="Jiang F."/>
            <person name="Liu H."/>
            <person name="Zhao H."/>
            <person name="Xu D."/>
            <person name="Zhang Y."/>
        </authorList>
    </citation>
    <scope>NUCLEOTIDE SEQUENCE [LARGE SCALE GENOMIC DNA]</scope>
    <source>
        <strain evidence="2">cv. Yunnan</strain>
    </source>
</reference>
<accession>A0ACB9FWB7</accession>
<reference evidence="1 2" key="2">
    <citation type="journal article" date="2022" name="Mol. Ecol. Resour.">
        <title>The genomes of chicory, endive, great burdock and yacon provide insights into Asteraceae paleo-polyploidization history and plant inulin production.</title>
        <authorList>
            <person name="Fan W."/>
            <person name="Wang S."/>
            <person name="Wang H."/>
            <person name="Wang A."/>
            <person name="Jiang F."/>
            <person name="Liu H."/>
            <person name="Zhao H."/>
            <person name="Xu D."/>
            <person name="Zhang Y."/>
        </authorList>
    </citation>
    <scope>NUCLEOTIDE SEQUENCE [LARGE SCALE GENOMIC DNA]</scope>
    <source>
        <strain evidence="2">cv. Yunnan</strain>
        <tissue evidence="1">Leaves</tissue>
    </source>
</reference>
<sequence>MNFPAFNMPEFLEIPVTQQEKLVLIIIYLIIIISSNPTKSQSLPSSPTDDTSKSSDSTTNIQPSLAVVIGVLSILMSLTFLLLVYARCWHTPSSLQYLNQENFGVLPPQDPRVSGIDKTVIESLPVFRFSTLKGWKNGLECCICLSRFEDIEILRLLPKCKHAFHIDCVDRWLEKHSGCPLCRCEVSEEDATLFAHSSSFRFSNNQSACEGSNLELFVEREGSTRFGSRTSVQRIEEEDDQEILHKFNHRIIISRYDHDLMGKNRWSSLSSSDLLVLKSEMWSEIQQFSSSASNFVQDEQETIASMPGNKLDHPPIKTGGNYHNQSGEPDFGSSSEPKSAKLVEKRSMSEIIVHPRFLGVESSNKEASFNEISAKEERLKRLWLPIARRTIQMFANRDQPPQINTRSQV</sequence>
<dbReference type="EMBL" id="CM042033">
    <property type="protein sequence ID" value="KAI3775532.1"/>
    <property type="molecule type" value="Genomic_DNA"/>
</dbReference>
<organism evidence="1 2">
    <name type="scientific">Smallanthus sonchifolius</name>
    <dbReference type="NCBI Taxonomy" id="185202"/>
    <lineage>
        <taxon>Eukaryota</taxon>
        <taxon>Viridiplantae</taxon>
        <taxon>Streptophyta</taxon>
        <taxon>Embryophyta</taxon>
        <taxon>Tracheophyta</taxon>
        <taxon>Spermatophyta</taxon>
        <taxon>Magnoliopsida</taxon>
        <taxon>eudicotyledons</taxon>
        <taxon>Gunneridae</taxon>
        <taxon>Pentapetalae</taxon>
        <taxon>asterids</taxon>
        <taxon>campanulids</taxon>
        <taxon>Asterales</taxon>
        <taxon>Asteraceae</taxon>
        <taxon>Asteroideae</taxon>
        <taxon>Heliantheae alliance</taxon>
        <taxon>Millerieae</taxon>
        <taxon>Smallanthus</taxon>
    </lineage>
</organism>
<evidence type="ECO:0000313" key="1">
    <source>
        <dbReference type="EMBL" id="KAI3775532.1"/>
    </source>
</evidence>
<dbReference type="Proteomes" id="UP001056120">
    <property type="component" value="Linkage Group LG16"/>
</dbReference>
<keyword evidence="2" id="KW-1185">Reference proteome</keyword>